<dbReference type="PANTHER" id="PTHR33164:SF13">
    <property type="entry name" value="4-HYDROXYPHENYLACETATE CATABOLISM PROTEIN"/>
    <property type="match status" value="1"/>
</dbReference>
<dbReference type="Pfam" id="PF12802">
    <property type="entry name" value="MarR_2"/>
    <property type="match status" value="1"/>
</dbReference>
<evidence type="ECO:0000313" key="4">
    <source>
        <dbReference type="Proteomes" id="UP000219522"/>
    </source>
</evidence>
<dbReference type="Pfam" id="PF00583">
    <property type="entry name" value="Acetyltransf_1"/>
    <property type="match status" value="1"/>
</dbReference>
<accession>A0A7Z7N586</accession>
<dbReference type="CDD" id="cd04301">
    <property type="entry name" value="NAT_SF"/>
    <property type="match status" value="1"/>
</dbReference>
<protein>
    <submittedName>
        <fullName evidence="3">Transcriptional regulator, MarR family with acetyltransferase activity</fullName>
    </submittedName>
</protein>
<keyword evidence="3" id="KW-0808">Transferase</keyword>
<comment type="caution">
    <text evidence="3">The sequence shown here is derived from an EMBL/GenBank/DDBJ whole genome shotgun (WGS) entry which is preliminary data.</text>
</comment>
<dbReference type="InterPro" id="IPR036388">
    <property type="entry name" value="WH-like_DNA-bd_sf"/>
</dbReference>
<keyword evidence="4" id="KW-1185">Reference proteome</keyword>
<evidence type="ECO:0000313" key="3">
    <source>
        <dbReference type="EMBL" id="SOE82796.1"/>
    </source>
</evidence>
<dbReference type="GO" id="GO:0016747">
    <property type="term" value="F:acyltransferase activity, transferring groups other than amino-acyl groups"/>
    <property type="evidence" value="ECO:0007669"/>
    <property type="project" value="InterPro"/>
</dbReference>
<feature type="domain" description="N-acetyltransferase" evidence="2">
    <location>
        <begin position="152"/>
        <end position="305"/>
    </location>
</feature>
<dbReference type="InterPro" id="IPR000182">
    <property type="entry name" value="GNAT_dom"/>
</dbReference>
<dbReference type="Gene3D" id="3.40.630.30">
    <property type="match status" value="1"/>
</dbReference>
<dbReference type="EMBL" id="OCSU01000002">
    <property type="protein sequence ID" value="SOE82796.1"/>
    <property type="molecule type" value="Genomic_DNA"/>
</dbReference>
<dbReference type="Gene3D" id="1.10.10.10">
    <property type="entry name" value="Winged helix-like DNA-binding domain superfamily/Winged helix DNA-binding domain"/>
    <property type="match status" value="1"/>
</dbReference>
<dbReference type="InterPro" id="IPR016181">
    <property type="entry name" value="Acyl_CoA_acyltransferase"/>
</dbReference>
<dbReference type="PROSITE" id="PS50995">
    <property type="entry name" value="HTH_MARR_2"/>
    <property type="match status" value="1"/>
</dbReference>
<evidence type="ECO:0000259" key="1">
    <source>
        <dbReference type="PROSITE" id="PS50995"/>
    </source>
</evidence>
<dbReference type="SUPFAM" id="SSF55729">
    <property type="entry name" value="Acyl-CoA N-acyltransferases (Nat)"/>
    <property type="match status" value="1"/>
</dbReference>
<dbReference type="SMART" id="SM00347">
    <property type="entry name" value="HTH_MARR"/>
    <property type="match status" value="1"/>
</dbReference>
<dbReference type="InterPro" id="IPR039422">
    <property type="entry name" value="MarR/SlyA-like"/>
</dbReference>
<name>A0A7Z7N586_9BURK</name>
<dbReference type="AlphaFoldDB" id="A0A7Z7N586"/>
<dbReference type="InterPro" id="IPR036390">
    <property type="entry name" value="WH_DNA-bd_sf"/>
</dbReference>
<dbReference type="PANTHER" id="PTHR33164">
    <property type="entry name" value="TRANSCRIPTIONAL REGULATOR, MARR FAMILY"/>
    <property type="match status" value="1"/>
</dbReference>
<dbReference type="GO" id="GO:0006950">
    <property type="term" value="P:response to stress"/>
    <property type="evidence" value="ECO:0007669"/>
    <property type="project" value="TreeGrafter"/>
</dbReference>
<feature type="domain" description="HTH marR-type" evidence="1">
    <location>
        <begin position="9"/>
        <end position="141"/>
    </location>
</feature>
<gene>
    <name evidence="3" type="ORF">SAMN05446927_6143</name>
</gene>
<proteinExistence type="predicted"/>
<dbReference type="PROSITE" id="PS51186">
    <property type="entry name" value="GNAT"/>
    <property type="match status" value="1"/>
</dbReference>
<dbReference type="InterPro" id="IPR000835">
    <property type="entry name" value="HTH_MarR-typ"/>
</dbReference>
<dbReference type="OrthoDB" id="273614at2"/>
<dbReference type="RefSeq" id="WP_159938872.1">
    <property type="nucleotide sequence ID" value="NZ_FCOG02000013.1"/>
</dbReference>
<sequence length="305" mass="33971">MTGADPIRAAEAVRRFNHFYARYTGALQERLRQSFFSTAEVRVLQVLMYEPSQTAAQVARSLGLDTGYLSRLLSKFERNGFLVRRPTIDDARKHFLILTAAGRAAFDEIGAGSFGEISAALDRFTEGERAQLISSMADIERLLSPPVDQERVRLRNPRHGDFGWIVERCAQFVPHDKASPDIEARAASVITRFLDTPHGATHDARRAVCWIAEQDHGSRIGAAMLMRVSERLARIELLFVEPGARRHGLGSRLVEACSRFAFDAGYEQLSCSFDEAHADLRGFVVSRGFASANDGWRRSLSSVDA</sequence>
<reference evidence="3 4" key="1">
    <citation type="submission" date="2017-09" db="EMBL/GenBank/DDBJ databases">
        <authorList>
            <person name="Varghese N."/>
            <person name="Submissions S."/>
        </authorList>
    </citation>
    <scope>NUCLEOTIDE SEQUENCE [LARGE SCALE GENOMIC DNA]</scope>
    <source>
        <strain evidence="3 4">OK806</strain>
    </source>
</reference>
<dbReference type="Proteomes" id="UP000219522">
    <property type="component" value="Unassembled WGS sequence"/>
</dbReference>
<dbReference type="GO" id="GO:0003700">
    <property type="term" value="F:DNA-binding transcription factor activity"/>
    <property type="evidence" value="ECO:0007669"/>
    <property type="project" value="InterPro"/>
</dbReference>
<organism evidence="3 4">
    <name type="scientific">Caballeronia arationis</name>
    <dbReference type="NCBI Taxonomy" id="1777142"/>
    <lineage>
        <taxon>Bacteria</taxon>
        <taxon>Pseudomonadati</taxon>
        <taxon>Pseudomonadota</taxon>
        <taxon>Betaproteobacteria</taxon>
        <taxon>Burkholderiales</taxon>
        <taxon>Burkholderiaceae</taxon>
        <taxon>Caballeronia</taxon>
    </lineage>
</organism>
<evidence type="ECO:0000259" key="2">
    <source>
        <dbReference type="PROSITE" id="PS51186"/>
    </source>
</evidence>
<dbReference type="SUPFAM" id="SSF46785">
    <property type="entry name" value="Winged helix' DNA-binding domain"/>
    <property type="match status" value="1"/>
</dbReference>